<evidence type="ECO:0000256" key="3">
    <source>
        <dbReference type="ARBA" id="ARBA00022679"/>
    </source>
</evidence>
<dbReference type="PANTHER" id="PTHR43179:SF12">
    <property type="entry name" value="GALACTOFURANOSYLTRANSFERASE GLFT2"/>
    <property type="match status" value="1"/>
</dbReference>
<organism evidence="5 6">
    <name type="scientific">Flaviramulus aquimarinus</name>
    <dbReference type="NCBI Taxonomy" id="1170456"/>
    <lineage>
        <taxon>Bacteria</taxon>
        <taxon>Pseudomonadati</taxon>
        <taxon>Bacteroidota</taxon>
        <taxon>Flavobacteriia</taxon>
        <taxon>Flavobacteriales</taxon>
        <taxon>Flavobacteriaceae</taxon>
        <taxon>Flaviramulus</taxon>
    </lineage>
</organism>
<comment type="similarity">
    <text evidence="1">Belongs to the glycosyltransferase 2 family.</text>
</comment>
<reference evidence="6" key="1">
    <citation type="journal article" date="2019" name="Int. J. Syst. Evol. Microbiol.">
        <title>The Global Catalogue of Microorganisms (GCM) 10K type strain sequencing project: providing services to taxonomists for standard genome sequencing and annotation.</title>
        <authorList>
            <consortium name="The Broad Institute Genomics Platform"/>
            <consortium name="The Broad Institute Genome Sequencing Center for Infectious Disease"/>
            <person name="Wu L."/>
            <person name="Ma J."/>
        </authorList>
    </citation>
    <scope>NUCLEOTIDE SEQUENCE [LARGE SCALE GENOMIC DNA]</scope>
    <source>
        <strain evidence="6">JCM 18274</strain>
    </source>
</reference>
<gene>
    <name evidence="5" type="ORF">GCM10023311_22500</name>
</gene>
<dbReference type="PANTHER" id="PTHR43179">
    <property type="entry name" value="RHAMNOSYLTRANSFERASE WBBL"/>
    <property type="match status" value="1"/>
</dbReference>
<evidence type="ECO:0000313" key="6">
    <source>
        <dbReference type="Proteomes" id="UP001500433"/>
    </source>
</evidence>
<sequence>MYQIAVILINYNSSDFTINAVKSLIDNTSKELNYQIIIVDNASKYDDYLILKKELQDIDHLTLFRSKINTGFGGGNMLGVQFADAKYYAFVNNDTLVKNDCLSILSEFLEHNNNIALCSPQGFDEDDNVLKSFDHFLTLKRELFGRKVLEKLNPKEYPKRNRKYHDPIKVNCIPGSFLFAEANAFNAVGGFDTNIFLYYEETDLAYRISKLKDRHACYLVPSAQYIHFRGKSTSKNINIKKELKLSLLYVLKKNSSYLSYLVLKTIMIIQYFLKSIIKPKKFTFINLLLFQGASLSKSLKHSQKILEK</sequence>
<proteinExistence type="inferred from homology"/>
<dbReference type="RefSeq" id="WP_345274252.1">
    <property type="nucleotide sequence ID" value="NZ_BAABJH010000005.1"/>
</dbReference>
<dbReference type="Gene3D" id="3.90.550.10">
    <property type="entry name" value="Spore Coat Polysaccharide Biosynthesis Protein SpsA, Chain A"/>
    <property type="match status" value="1"/>
</dbReference>
<dbReference type="Pfam" id="PF00535">
    <property type="entry name" value="Glycos_transf_2"/>
    <property type="match status" value="1"/>
</dbReference>
<accession>A0ABP9FAQ8</accession>
<evidence type="ECO:0000256" key="2">
    <source>
        <dbReference type="ARBA" id="ARBA00022676"/>
    </source>
</evidence>
<dbReference type="Proteomes" id="UP001500433">
    <property type="component" value="Unassembled WGS sequence"/>
</dbReference>
<evidence type="ECO:0000256" key="1">
    <source>
        <dbReference type="ARBA" id="ARBA00006739"/>
    </source>
</evidence>
<dbReference type="CDD" id="cd04186">
    <property type="entry name" value="GT_2_like_c"/>
    <property type="match status" value="1"/>
</dbReference>
<protein>
    <submittedName>
        <fullName evidence="5">Glycosyltransferase family 2 protein</fullName>
    </submittedName>
</protein>
<keyword evidence="2" id="KW-0328">Glycosyltransferase</keyword>
<keyword evidence="6" id="KW-1185">Reference proteome</keyword>
<keyword evidence="3" id="KW-0808">Transferase</keyword>
<dbReference type="InterPro" id="IPR001173">
    <property type="entry name" value="Glyco_trans_2-like"/>
</dbReference>
<evidence type="ECO:0000313" key="5">
    <source>
        <dbReference type="EMBL" id="GAA4897217.1"/>
    </source>
</evidence>
<comment type="caution">
    <text evidence="5">The sequence shown here is derived from an EMBL/GenBank/DDBJ whole genome shotgun (WGS) entry which is preliminary data.</text>
</comment>
<feature type="domain" description="Glycosyltransferase 2-like" evidence="4">
    <location>
        <begin position="6"/>
        <end position="162"/>
    </location>
</feature>
<name>A0ABP9FAQ8_9FLAO</name>
<dbReference type="SUPFAM" id="SSF53448">
    <property type="entry name" value="Nucleotide-diphospho-sugar transferases"/>
    <property type="match status" value="1"/>
</dbReference>
<dbReference type="InterPro" id="IPR029044">
    <property type="entry name" value="Nucleotide-diphossugar_trans"/>
</dbReference>
<evidence type="ECO:0000259" key="4">
    <source>
        <dbReference type="Pfam" id="PF00535"/>
    </source>
</evidence>
<dbReference type="EMBL" id="BAABJH010000005">
    <property type="protein sequence ID" value="GAA4897217.1"/>
    <property type="molecule type" value="Genomic_DNA"/>
</dbReference>